<dbReference type="SUPFAM" id="SSF47384">
    <property type="entry name" value="Homodimeric domain of signal transducing histidine kinase"/>
    <property type="match status" value="1"/>
</dbReference>
<dbReference type="PANTHER" id="PTHR43047:SF63">
    <property type="entry name" value="HISTIDINE KINASE"/>
    <property type="match status" value="1"/>
</dbReference>
<dbReference type="InterPro" id="IPR003660">
    <property type="entry name" value="HAMP_dom"/>
</dbReference>
<organism evidence="16 17">
    <name type="scientific">Thermodesulfitimonas autotrophica</name>
    <dbReference type="NCBI Taxonomy" id="1894989"/>
    <lineage>
        <taxon>Bacteria</taxon>
        <taxon>Bacillati</taxon>
        <taxon>Bacillota</taxon>
        <taxon>Clostridia</taxon>
        <taxon>Thermoanaerobacterales</taxon>
        <taxon>Thermoanaerobacteraceae</taxon>
        <taxon>Thermodesulfitimonas</taxon>
    </lineage>
</organism>
<evidence type="ECO:0000256" key="4">
    <source>
        <dbReference type="ARBA" id="ARBA00022475"/>
    </source>
</evidence>
<reference evidence="16 17" key="1">
    <citation type="submission" date="2018-11" db="EMBL/GenBank/DDBJ databases">
        <title>Genomic Encyclopedia of Type Strains, Phase IV (KMG-IV): sequencing the most valuable type-strain genomes for metagenomic binning, comparative biology and taxonomic classification.</title>
        <authorList>
            <person name="Goeker M."/>
        </authorList>
    </citation>
    <scope>NUCLEOTIDE SEQUENCE [LARGE SCALE GENOMIC DNA]</scope>
    <source>
        <strain evidence="16 17">DSM 102936</strain>
    </source>
</reference>
<dbReference type="SMART" id="SM00065">
    <property type="entry name" value="GAF"/>
    <property type="match status" value="1"/>
</dbReference>
<dbReference type="SUPFAM" id="SSF55874">
    <property type="entry name" value="ATPase domain of HSP90 chaperone/DNA topoisomerase II/histidine kinase"/>
    <property type="match status" value="1"/>
</dbReference>
<dbReference type="FunFam" id="3.30.565.10:FF:000023">
    <property type="entry name" value="PAS domain-containing sensor histidine kinase"/>
    <property type="match status" value="1"/>
</dbReference>
<dbReference type="InterPro" id="IPR036890">
    <property type="entry name" value="HATPase_C_sf"/>
</dbReference>
<evidence type="ECO:0000256" key="10">
    <source>
        <dbReference type="ARBA" id="ARBA00023012"/>
    </source>
</evidence>
<evidence type="ECO:0000256" key="3">
    <source>
        <dbReference type="ARBA" id="ARBA00012438"/>
    </source>
</evidence>
<proteinExistence type="predicted"/>
<dbReference type="Gene3D" id="3.30.450.20">
    <property type="entry name" value="PAS domain"/>
    <property type="match status" value="1"/>
</dbReference>
<dbReference type="GO" id="GO:0005524">
    <property type="term" value="F:ATP binding"/>
    <property type="evidence" value="ECO:0007669"/>
    <property type="project" value="UniProtKB-KW"/>
</dbReference>
<dbReference type="SMART" id="SM00388">
    <property type="entry name" value="HisKA"/>
    <property type="match status" value="1"/>
</dbReference>
<dbReference type="SMART" id="SM00304">
    <property type="entry name" value="HAMP"/>
    <property type="match status" value="1"/>
</dbReference>
<sequence>MGRTGEIILARRDGTVINTLRRQAHAALAFKPGTPDIEAAIHGREGVIETRDYTGSNVIAAVRYLPETSWGLVVKQEAAEFLAPVRNHALTQGGISLITLAALLILLAFTIRRLTGPLSRLTATATQLAAGDLSPRVPEISGEIGLLARSFNEMAGALEEHFTNQVRTGKVLETLVGTIDAKSLVQATLATLCENFALDIGAFYLYHPDKEYLTLYACHGFTPATENEFYRLGEGLPGACAQSGKPHLLTPVPADTKYLVNSFPGKLVPLWLLHLPVASGEKLIGVFGFAGLLPLKQEKIATLEHLAIFFGIAFENAFHYVQMRELSERLETLNEELIAQNEELNAQAEELQAQAEELQSLTQELAAQSVELEQKNLALEQATKAKSEFLAKMSHELRTPLNAIIGFTELLLTGAAGTLTPRQQEYLTDVHESSNHLLALINDILDLAKIESGKIELQIEEVDLFSPLQNALHLLTPEATKKDLTIENRVPPGEFLVMADAYRLQQVFNNLLSNAVKFTPAGGRIYVAASRKENMVAVTVADTGIGIKAEDIPKIFEEFKQVDSSISRHYGGTGLGLAIVKKIVEMHGGAIWVESTPGKGSAFTFTLPCSGASRVS</sequence>
<dbReference type="GO" id="GO:0000155">
    <property type="term" value="F:phosphorelay sensor kinase activity"/>
    <property type="evidence" value="ECO:0007669"/>
    <property type="project" value="InterPro"/>
</dbReference>
<feature type="coiled-coil region" evidence="12">
    <location>
        <begin position="316"/>
        <end position="382"/>
    </location>
</feature>
<evidence type="ECO:0000256" key="12">
    <source>
        <dbReference type="SAM" id="Coils"/>
    </source>
</evidence>
<dbReference type="CDD" id="cd06225">
    <property type="entry name" value="HAMP"/>
    <property type="match status" value="1"/>
</dbReference>
<dbReference type="InterPro" id="IPR003594">
    <property type="entry name" value="HATPase_dom"/>
</dbReference>
<evidence type="ECO:0000256" key="7">
    <source>
        <dbReference type="ARBA" id="ARBA00022741"/>
    </source>
</evidence>
<accession>A0A3N5AEJ0</accession>
<evidence type="ECO:0000256" key="8">
    <source>
        <dbReference type="ARBA" id="ARBA00022777"/>
    </source>
</evidence>
<keyword evidence="8 16" id="KW-0418">Kinase</keyword>
<dbReference type="InterPro" id="IPR003661">
    <property type="entry name" value="HisK_dim/P_dom"/>
</dbReference>
<dbReference type="Pfam" id="PF02518">
    <property type="entry name" value="HATPase_c"/>
    <property type="match status" value="1"/>
</dbReference>
<evidence type="ECO:0000256" key="5">
    <source>
        <dbReference type="ARBA" id="ARBA00022553"/>
    </source>
</evidence>
<dbReference type="InterPro" id="IPR029016">
    <property type="entry name" value="GAF-like_dom_sf"/>
</dbReference>
<dbReference type="InterPro" id="IPR005467">
    <property type="entry name" value="His_kinase_dom"/>
</dbReference>
<keyword evidence="4" id="KW-1003">Cell membrane</keyword>
<keyword evidence="9" id="KW-0067">ATP-binding</keyword>
<dbReference type="SMART" id="SM00387">
    <property type="entry name" value="HATPase_c"/>
    <property type="match status" value="1"/>
</dbReference>
<dbReference type="PROSITE" id="PS50885">
    <property type="entry name" value="HAMP"/>
    <property type="match status" value="1"/>
</dbReference>
<feature type="transmembrane region" description="Helical" evidence="13">
    <location>
        <begin position="89"/>
        <end position="111"/>
    </location>
</feature>
<dbReference type="SUPFAM" id="SSF55781">
    <property type="entry name" value="GAF domain-like"/>
    <property type="match status" value="1"/>
</dbReference>
<dbReference type="GO" id="GO:0005886">
    <property type="term" value="C:plasma membrane"/>
    <property type="evidence" value="ECO:0007669"/>
    <property type="project" value="UniProtKB-SubCell"/>
</dbReference>
<evidence type="ECO:0000256" key="9">
    <source>
        <dbReference type="ARBA" id="ARBA00022840"/>
    </source>
</evidence>
<keyword evidence="13" id="KW-1133">Transmembrane helix</keyword>
<dbReference type="CDD" id="cd18774">
    <property type="entry name" value="PDC2_HK_sensor"/>
    <property type="match status" value="1"/>
</dbReference>
<dbReference type="Pfam" id="PF13185">
    <property type="entry name" value="GAF_2"/>
    <property type="match status" value="1"/>
</dbReference>
<dbReference type="EMBL" id="RKRE01000003">
    <property type="protein sequence ID" value="RPF43064.1"/>
    <property type="molecule type" value="Genomic_DNA"/>
</dbReference>
<dbReference type="Gene3D" id="3.30.565.10">
    <property type="entry name" value="Histidine kinase-like ATPase, C-terminal domain"/>
    <property type="match status" value="1"/>
</dbReference>
<dbReference type="Pfam" id="PF00512">
    <property type="entry name" value="HisKA"/>
    <property type="match status" value="1"/>
</dbReference>
<comment type="subcellular location">
    <subcellularLocation>
        <location evidence="2">Cell membrane</location>
    </subcellularLocation>
</comment>
<evidence type="ECO:0000256" key="2">
    <source>
        <dbReference type="ARBA" id="ARBA00004236"/>
    </source>
</evidence>
<dbReference type="PROSITE" id="PS50109">
    <property type="entry name" value="HIS_KIN"/>
    <property type="match status" value="1"/>
</dbReference>
<dbReference type="Proteomes" id="UP000282654">
    <property type="component" value="Unassembled WGS sequence"/>
</dbReference>
<dbReference type="AlphaFoldDB" id="A0A3N5AEJ0"/>
<evidence type="ECO:0000313" key="16">
    <source>
        <dbReference type="EMBL" id="RPF43064.1"/>
    </source>
</evidence>
<name>A0A3N5AEJ0_9THEO</name>
<keyword evidence="11 13" id="KW-0472">Membrane</keyword>
<evidence type="ECO:0000256" key="6">
    <source>
        <dbReference type="ARBA" id="ARBA00022679"/>
    </source>
</evidence>
<keyword evidence="6" id="KW-0808">Transferase</keyword>
<dbReference type="GO" id="GO:0009927">
    <property type="term" value="F:histidine phosphotransfer kinase activity"/>
    <property type="evidence" value="ECO:0007669"/>
    <property type="project" value="TreeGrafter"/>
</dbReference>
<evidence type="ECO:0000259" key="15">
    <source>
        <dbReference type="PROSITE" id="PS50885"/>
    </source>
</evidence>
<dbReference type="PRINTS" id="PR00344">
    <property type="entry name" value="BCTRLSENSOR"/>
</dbReference>
<keyword evidence="7" id="KW-0547">Nucleotide-binding</keyword>
<dbReference type="InterPro" id="IPR004358">
    <property type="entry name" value="Sig_transdc_His_kin-like_C"/>
</dbReference>
<dbReference type="FunFam" id="1.10.287.130:FF:000038">
    <property type="entry name" value="Sensory transduction histidine kinase"/>
    <property type="match status" value="1"/>
</dbReference>
<gene>
    <name evidence="16" type="ORF">EDD75_2183</name>
</gene>
<feature type="domain" description="Histidine kinase" evidence="14">
    <location>
        <begin position="392"/>
        <end position="611"/>
    </location>
</feature>
<dbReference type="InterPro" id="IPR036097">
    <property type="entry name" value="HisK_dim/P_sf"/>
</dbReference>
<dbReference type="PANTHER" id="PTHR43047">
    <property type="entry name" value="TWO-COMPONENT HISTIDINE PROTEIN KINASE"/>
    <property type="match status" value="1"/>
</dbReference>
<evidence type="ECO:0000313" key="17">
    <source>
        <dbReference type="Proteomes" id="UP000282654"/>
    </source>
</evidence>
<dbReference type="Pfam" id="PF00672">
    <property type="entry name" value="HAMP"/>
    <property type="match status" value="1"/>
</dbReference>
<keyword evidence="17" id="KW-1185">Reference proteome</keyword>
<keyword evidence="13" id="KW-0812">Transmembrane</keyword>
<dbReference type="EC" id="2.7.13.3" evidence="3"/>
<keyword evidence="10" id="KW-0902">Two-component regulatory system</keyword>
<keyword evidence="5" id="KW-0597">Phosphoprotein</keyword>
<dbReference type="Gene3D" id="1.10.8.500">
    <property type="entry name" value="HAMP domain in histidine kinase"/>
    <property type="match status" value="1"/>
</dbReference>
<evidence type="ECO:0000256" key="1">
    <source>
        <dbReference type="ARBA" id="ARBA00000085"/>
    </source>
</evidence>
<evidence type="ECO:0000256" key="13">
    <source>
        <dbReference type="SAM" id="Phobius"/>
    </source>
</evidence>
<feature type="domain" description="HAMP" evidence="15">
    <location>
        <begin position="112"/>
        <end position="163"/>
    </location>
</feature>
<keyword evidence="12" id="KW-0175">Coiled coil</keyword>
<dbReference type="Gene3D" id="1.10.287.130">
    <property type="match status" value="1"/>
</dbReference>
<dbReference type="SUPFAM" id="SSF158472">
    <property type="entry name" value="HAMP domain-like"/>
    <property type="match status" value="1"/>
</dbReference>
<dbReference type="InterPro" id="IPR003018">
    <property type="entry name" value="GAF"/>
</dbReference>
<dbReference type="CDD" id="cd16922">
    <property type="entry name" value="HATPase_EvgS-ArcB-TorS-like"/>
    <property type="match status" value="1"/>
</dbReference>
<comment type="catalytic activity">
    <reaction evidence="1">
        <text>ATP + protein L-histidine = ADP + protein N-phospho-L-histidine.</text>
        <dbReference type="EC" id="2.7.13.3"/>
    </reaction>
</comment>
<dbReference type="CDD" id="cd00082">
    <property type="entry name" value="HisKA"/>
    <property type="match status" value="1"/>
</dbReference>
<evidence type="ECO:0000259" key="14">
    <source>
        <dbReference type="PROSITE" id="PS50109"/>
    </source>
</evidence>
<evidence type="ECO:0000256" key="11">
    <source>
        <dbReference type="ARBA" id="ARBA00023136"/>
    </source>
</evidence>
<comment type="caution">
    <text evidence="16">The sequence shown here is derived from an EMBL/GenBank/DDBJ whole genome shotgun (WGS) entry which is preliminary data.</text>
</comment>
<dbReference type="Gene3D" id="3.30.450.40">
    <property type="match status" value="1"/>
</dbReference>
<protein>
    <recommendedName>
        <fullName evidence="3">histidine kinase</fullName>
        <ecNumber evidence="3">2.7.13.3</ecNumber>
    </recommendedName>
</protein>